<dbReference type="OrthoDB" id="7218943at2"/>
<organism evidence="2 3">
    <name type="scientific">Brevundimonas naejangsanensis</name>
    <dbReference type="NCBI Taxonomy" id="588932"/>
    <lineage>
        <taxon>Bacteria</taxon>
        <taxon>Pseudomonadati</taxon>
        <taxon>Pseudomonadota</taxon>
        <taxon>Alphaproteobacteria</taxon>
        <taxon>Caulobacterales</taxon>
        <taxon>Caulobacteraceae</taxon>
        <taxon>Brevundimonas</taxon>
    </lineage>
</organism>
<feature type="signal peptide" evidence="1">
    <location>
        <begin position="1"/>
        <end position="17"/>
    </location>
</feature>
<protein>
    <recommendedName>
        <fullName evidence="4">DUF2927 domain-containing protein</fullName>
    </recommendedName>
</protein>
<evidence type="ECO:0000256" key="1">
    <source>
        <dbReference type="SAM" id="SignalP"/>
    </source>
</evidence>
<dbReference type="Proteomes" id="UP000276984">
    <property type="component" value="Chromosome"/>
</dbReference>
<dbReference type="EMBL" id="CP032707">
    <property type="protein sequence ID" value="AYG96135.1"/>
    <property type="molecule type" value="Genomic_DNA"/>
</dbReference>
<proteinExistence type="predicted"/>
<gene>
    <name evidence="2" type="ORF">D8I30_13860</name>
</gene>
<feature type="chain" id="PRO_5019781419" description="DUF2927 domain-containing protein" evidence="1">
    <location>
        <begin position="18"/>
        <end position="308"/>
    </location>
</feature>
<sequence length="308" mass="32882">MLAWATALLMAGTISGAAPQEGPPSATMEDTPVRLGDVVVSGRSLRDEVQTFVDEVAAPPPGRGLARWNDDVCIGTVNIGQEIAQPLIDHIAGVASTYGLRIREPGCRPNVIILFADDGAGLASALVTARPQAFRVRWSSQLDRGSQALDAFESSGQPIRWWHVSLPVVGLTGARAIRMPGDIDPIYVPGGGRMNKGRAIADNLIKVIIIVDLAKVEGVLLPELGDYLALVALAQIDPDGDTSRHDTVLNLFSRPGSVRGLSGWDKAYLASLYDAYPERINPSDHAASITRDIRRAEREAASESEAAH</sequence>
<dbReference type="AlphaFoldDB" id="A0A494RI98"/>
<accession>A0A494RI98</accession>
<keyword evidence="1" id="KW-0732">Signal</keyword>
<reference evidence="2 3" key="1">
    <citation type="submission" date="2018-10" db="EMBL/GenBank/DDBJ databases">
        <title>Complete genome sequence of Brevundimonas naejangsanensis BRV3.</title>
        <authorList>
            <person name="Berrios L."/>
            <person name="Ely B."/>
        </authorList>
    </citation>
    <scope>NUCLEOTIDE SEQUENCE [LARGE SCALE GENOMIC DNA]</scope>
    <source>
        <strain evidence="2 3">BRV3</strain>
    </source>
</reference>
<name>A0A494RI98_9CAUL</name>
<evidence type="ECO:0000313" key="3">
    <source>
        <dbReference type="Proteomes" id="UP000276984"/>
    </source>
</evidence>
<keyword evidence="3" id="KW-1185">Reference proteome</keyword>
<evidence type="ECO:0008006" key="4">
    <source>
        <dbReference type="Google" id="ProtNLM"/>
    </source>
</evidence>
<evidence type="ECO:0000313" key="2">
    <source>
        <dbReference type="EMBL" id="AYG96135.1"/>
    </source>
</evidence>